<comment type="caution">
    <text evidence="1">The sequence shown here is derived from an EMBL/GenBank/DDBJ whole genome shotgun (WGS) entry which is preliminary data.</text>
</comment>
<protein>
    <submittedName>
        <fullName evidence="1">Thioredoxin family protein</fullName>
    </submittedName>
</protein>
<organism evidence="1 2">
    <name type="scientific">Lysinibacillus composti</name>
    <dbReference type="NCBI Taxonomy" id="720633"/>
    <lineage>
        <taxon>Bacteria</taxon>
        <taxon>Bacillati</taxon>
        <taxon>Bacillota</taxon>
        <taxon>Bacilli</taxon>
        <taxon>Bacillales</taxon>
        <taxon>Bacillaceae</taxon>
        <taxon>Lysinibacillus</taxon>
    </lineage>
</organism>
<dbReference type="Proteomes" id="UP000274033">
    <property type="component" value="Unassembled WGS sequence"/>
</dbReference>
<dbReference type="InterPro" id="IPR036249">
    <property type="entry name" value="Thioredoxin-like_sf"/>
</dbReference>
<dbReference type="RefSeq" id="WP_124763818.1">
    <property type="nucleotide sequence ID" value="NZ_JAFBDY010000004.1"/>
</dbReference>
<accession>A0A3N9UGD7</accession>
<name>A0A3N9UGD7_9BACI</name>
<dbReference type="AlphaFoldDB" id="A0A3N9UGD7"/>
<sequence>MKTEQQYFEESMSMADYMDQMTTNLKDPSFKVYENFNVNQEDDVFGLLKEKKPHILAITEDWCGDAMLNNPVIRKIAEEANLDIRCAFRDADTDLIDRHLTNGGRAIPIYLFLSQEGEVIGKWGPRAPELQQMVTEMRAELPEKDDPSFEEKQKQMYTTMQEKYVKDPQCAKWVYEDIKSVITKALSE</sequence>
<reference evidence="1 2" key="1">
    <citation type="journal article" date="2013" name="J. Microbiol.">
        <title>Lysinibacillus chungkukjangi sp. nov., isolated from Chungkukjang, Korean fermented soybean food.</title>
        <authorList>
            <person name="Kim S.J."/>
            <person name="Jang Y.H."/>
            <person name="Hamada M."/>
            <person name="Ahn J.H."/>
            <person name="Weon H.Y."/>
            <person name="Suzuki K."/>
            <person name="Whang K.S."/>
            <person name="Kwon S.W."/>
        </authorList>
    </citation>
    <scope>NUCLEOTIDE SEQUENCE [LARGE SCALE GENOMIC DNA]</scope>
    <source>
        <strain evidence="1 2">MCCC 1A12701</strain>
    </source>
</reference>
<dbReference type="Pfam" id="PF14595">
    <property type="entry name" value="Thioredoxin_9"/>
    <property type="match status" value="1"/>
</dbReference>
<evidence type="ECO:0000313" key="1">
    <source>
        <dbReference type="EMBL" id="RQW75125.1"/>
    </source>
</evidence>
<keyword evidence="2" id="KW-1185">Reference proteome</keyword>
<dbReference type="Gene3D" id="3.40.30.10">
    <property type="entry name" value="Glutaredoxin"/>
    <property type="match status" value="1"/>
</dbReference>
<proteinExistence type="predicted"/>
<dbReference type="SUPFAM" id="SSF52833">
    <property type="entry name" value="Thioredoxin-like"/>
    <property type="match status" value="1"/>
</dbReference>
<evidence type="ECO:0000313" key="2">
    <source>
        <dbReference type="Proteomes" id="UP000274033"/>
    </source>
</evidence>
<gene>
    <name evidence="1" type="ORF">EBB45_07095</name>
</gene>
<dbReference type="OrthoDB" id="6120799at2"/>
<dbReference type="EMBL" id="RRCT01000005">
    <property type="protein sequence ID" value="RQW75125.1"/>
    <property type="molecule type" value="Genomic_DNA"/>
</dbReference>